<feature type="domain" description="Thiolase C-terminal" evidence="10">
    <location>
        <begin position="286"/>
        <end position="406"/>
    </location>
</feature>
<dbReference type="Proteomes" id="UP000188342">
    <property type="component" value="Unassembled WGS sequence"/>
</dbReference>
<feature type="active site" description="Proton acceptor" evidence="7">
    <location>
        <position position="394"/>
    </location>
</feature>
<evidence type="ECO:0000256" key="1">
    <source>
        <dbReference type="ARBA" id="ARBA00010982"/>
    </source>
</evidence>
<dbReference type="PANTHER" id="PTHR18919">
    <property type="entry name" value="ACETYL-COA C-ACYLTRANSFERASE"/>
    <property type="match status" value="1"/>
</dbReference>
<reference evidence="11 12" key="1">
    <citation type="submission" date="2017-02" db="EMBL/GenBank/DDBJ databases">
        <authorList>
            <person name="Peterson S.W."/>
        </authorList>
    </citation>
    <scope>NUCLEOTIDE SEQUENCE [LARGE SCALE GENOMIC DNA]</scope>
    <source>
        <strain evidence="11 12">LSP_Lj1</strain>
    </source>
</reference>
<dbReference type="PIRSF" id="PIRSF000429">
    <property type="entry name" value="Ac-CoA_Ac_transf"/>
    <property type="match status" value="1"/>
</dbReference>
<evidence type="ECO:0000256" key="3">
    <source>
        <dbReference type="ARBA" id="ARBA00022679"/>
    </source>
</evidence>
<dbReference type="NCBIfam" id="TIGR01930">
    <property type="entry name" value="AcCoA-C-Actrans"/>
    <property type="match status" value="1"/>
</dbReference>
<evidence type="ECO:0000256" key="8">
    <source>
        <dbReference type="RuleBase" id="RU003557"/>
    </source>
</evidence>
<evidence type="ECO:0000256" key="6">
    <source>
        <dbReference type="ARBA" id="ARBA00040529"/>
    </source>
</evidence>
<evidence type="ECO:0000259" key="10">
    <source>
        <dbReference type="Pfam" id="PF02803"/>
    </source>
</evidence>
<evidence type="ECO:0000256" key="7">
    <source>
        <dbReference type="PIRSR" id="PIRSR000429-1"/>
    </source>
</evidence>
<organism evidence="11 12">
    <name type="scientific">Luteococcus japonicus LSP_Lj1</name>
    <dbReference type="NCBI Taxonomy" id="1255658"/>
    <lineage>
        <taxon>Bacteria</taxon>
        <taxon>Bacillati</taxon>
        <taxon>Actinomycetota</taxon>
        <taxon>Actinomycetes</taxon>
        <taxon>Propionibacteriales</taxon>
        <taxon>Propionibacteriaceae</taxon>
        <taxon>Luteococcus</taxon>
    </lineage>
</organism>
<feature type="active site" description="Acyl-thioester intermediate" evidence="7">
    <location>
        <position position="104"/>
    </location>
</feature>
<evidence type="ECO:0000313" key="11">
    <source>
        <dbReference type="EMBL" id="SJN26595.1"/>
    </source>
</evidence>
<accession>A0A1R4J488</accession>
<dbReference type="EMBL" id="FUKQ01000018">
    <property type="protein sequence ID" value="SJN26595.1"/>
    <property type="molecule type" value="Genomic_DNA"/>
</dbReference>
<evidence type="ECO:0000259" key="9">
    <source>
        <dbReference type="Pfam" id="PF00108"/>
    </source>
</evidence>
<gene>
    <name evidence="11" type="ORF">FM114_05340</name>
</gene>
<dbReference type="PROSITE" id="PS00099">
    <property type="entry name" value="THIOLASE_3"/>
    <property type="match status" value="1"/>
</dbReference>
<feature type="domain" description="Thiolase N-terminal" evidence="9">
    <location>
        <begin position="20"/>
        <end position="277"/>
    </location>
</feature>
<dbReference type="InterPro" id="IPR020615">
    <property type="entry name" value="Thiolase_acyl_enz_int_AS"/>
</dbReference>
<dbReference type="PANTHER" id="PTHR18919:SF107">
    <property type="entry name" value="ACETYL-COA ACETYLTRANSFERASE, CYTOSOLIC"/>
    <property type="match status" value="1"/>
</dbReference>
<dbReference type="STRING" id="1255658.FM114_05340"/>
<dbReference type="InterPro" id="IPR002155">
    <property type="entry name" value="Thiolase"/>
</dbReference>
<dbReference type="RefSeq" id="WP_094764139.1">
    <property type="nucleotide sequence ID" value="NZ_FUKQ01000018.1"/>
</dbReference>
<dbReference type="PROSITE" id="PS00098">
    <property type="entry name" value="THIOLASE_1"/>
    <property type="match status" value="1"/>
</dbReference>
<dbReference type="InterPro" id="IPR016039">
    <property type="entry name" value="Thiolase-like"/>
</dbReference>
<feature type="active site" description="Proton acceptor" evidence="7">
    <location>
        <position position="364"/>
    </location>
</feature>
<evidence type="ECO:0000256" key="2">
    <source>
        <dbReference type="ARBA" id="ARBA00012705"/>
    </source>
</evidence>
<dbReference type="SUPFAM" id="SSF53901">
    <property type="entry name" value="Thiolase-like"/>
    <property type="match status" value="2"/>
</dbReference>
<keyword evidence="3 8" id="KW-0808">Transferase</keyword>
<dbReference type="Pfam" id="PF00108">
    <property type="entry name" value="Thiolase_N"/>
    <property type="match status" value="1"/>
</dbReference>
<name>A0A1R4J488_9ACTN</name>
<evidence type="ECO:0000313" key="12">
    <source>
        <dbReference type="Proteomes" id="UP000188342"/>
    </source>
</evidence>
<dbReference type="Gene3D" id="3.40.47.10">
    <property type="match status" value="2"/>
</dbReference>
<evidence type="ECO:0000256" key="4">
    <source>
        <dbReference type="ARBA" id="ARBA00023315"/>
    </source>
</evidence>
<dbReference type="InterPro" id="IPR020610">
    <property type="entry name" value="Thiolase_AS"/>
</dbReference>
<proteinExistence type="inferred from homology"/>
<dbReference type="InterPro" id="IPR020613">
    <property type="entry name" value="Thiolase_CS"/>
</dbReference>
<dbReference type="OrthoDB" id="4440515at2"/>
<comment type="similarity">
    <text evidence="1 8">Belongs to the thiolase-like superfamily. Thiolase family.</text>
</comment>
<dbReference type="CDD" id="cd00751">
    <property type="entry name" value="thiolase"/>
    <property type="match status" value="1"/>
</dbReference>
<protein>
    <recommendedName>
        <fullName evidence="6">Probable acetyl-CoA acetyltransferase</fullName>
        <ecNumber evidence="2">2.3.1.9</ecNumber>
    </recommendedName>
    <alternativeName>
        <fullName evidence="5">Acetoacetyl-CoA thiolase</fullName>
    </alternativeName>
</protein>
<dbReference type="AlphaFoldDB" id="A0A1R4J488"/>
<evidence type="ECO:0000256" key="5">
    <source>
        <dbReference type="ARBA" id="ARBA00030755"/>
    </source>
</evidence>
<dbReference type="EC" id="2.3.1.9" evidence="2"/>
<keyword evidence="12" id="KW-1185">Reference proteome</keyword>
<dbReference type="InterPro" id="IPR020616">
    <property type="entry name" value="Thiolase_N"/>
</dbReference>
<keyword evidence="4 8" id="KW-0012">Acyltransferase</keyword>
<dbReference type="InterPro" id="IPR020617">
    <property type="entry name" value="Thiolase_C"/>
</dbReference>
<dbReference type="PROSITE" id="PS00737">
    <property type="entry name" value="THIOLASE_2"/>
    <property type="match status" value="1"/>
</dbReference>
<dbReference type="GO" id="GO:0003985">
    <property type="term" value="F:acetyl-CoA C-acetyltransferase activity"/>
    <property type="evidence" value="ECO:0007669"/>
    <property type="project" value="UniProtKB-EC"/>
</dbReference>
<sequence>MSGASTAARTPRAEDRPDDVVVVGARRTPSGRLLGQMSSISATDLGAMAIKGALDAGGIDPGVVESVVLGQVLQAGAGQNPAKQAALGAGVPAGAHTVTVNKVCLSGLTAIIDAARLLRCGEAEVVVAGGMESMSRAPHLLPDLRAGKSYGASGVVDHMVFDGLTAADLGIPMGELSEQYAGRYPVTRREQDEFAVDSHRRARQAWEQGILGREVVPVVVRGRKGDVVVERDEGLRPESRVEDLARLRPAFTPDGGITAANASAICDGAAAVVLTTRERAEREGWTVMATVRACGQVAGPDASLQAQPARAIAQALERQGWVVDDLDLVEINEAFAAVVIHSARELGVGLEKVNKCGGGISIGHPIGASGGRLAVHLAHQIANGRARRGAIGLCGGGGQGEALLLEA</sequence>
<dbReference type="Pfam" id="PF02803">
    <property type="entry name" value="Thiolase_C"/>
    <property type="match status" value="1"/>
</dbReference>